<dbReference type="Proteomes" id="UP000255165">
    <property type="component" value="Unassembled WGS sequence"/>
</dbReference>
<keyword evidence="3" id="KW-1003">Cell membrane</keyword>
<evidence type="ECO:0000256" key="5">
    <source>
        <dbReference type="ARBA" id="ARBA00022989"/>
    </source>
</evidence>
<dbReference type="EMBL" id="QKWJ01000002">
    <property type="protein sequence ID" value="RDK11933.1"/>
    <property type="molecule type" value="Genomic_DNA"/>
</dbReference>
<keyword evidence="2" id="KW-0813">Transport</keyword>
<evidence type="ECO:0000256" key="4">
    <source>
        <dbReference type="ARBA" id="ARBA00022692"/>
    </source>
</evidence>
<gene>
    <name evidence="9" type="ORF">DN412_03320</name>
</gene>
<evidence type="ECO:0000256" key="1">
    <source>
        <dbReference type="ARBA" id="ARBA00004651"/>
    </source>
</evidence>
<dbReference type="CDD" id="cd17369">
    <property type="entry name" value="MFS_ShiA_like"/>
    <property type="match status" value="1"/>
</dbReference>
<evidence type="ECO:0000256" key="7">
    <source>
        <dbReference type="SAM" id="Phobius"/>
    </source>
</evidence>
<evidence type="ECO:0000259" key="8">
    <source>
        <dbReference type="PROSITE" id="PS50850"/>
    </source>
</evidence>
<reference evidence="9 10" key="1">
    <citation type="submission" date="2018-06" db="EMBL/GenBank/DDBJ databases">
        <authorList>
            <person name="Feng T."/>
            <person name="Jeon C.O."/>
        </authorList>
    </citation>
    <scope>NUCLEOTIDE SEQUENCE [LARGE SCALE GENOMIC DNA]</scope>
    <source>
        <strain evidence="9 10">S23</strain>
    </source>
</reference>
<evidence type="ECO:0000256" key="3">
    <source>
        <dbReference type="ARBA" id="ARBA00022475"/>
    </source>
</evidence>
<dbReference type="Pfam" id="PF07690">
    <property type="entry name" value="MFS_1"/>
    <property type="match status" value="1"/>
</dbReference>
<dbReference type="PANTHER" id="PTHR43045">
    <property type="entry name" value="SHIKIMATE TRANSPORTER"/>
    <property type="match status" value="1"/>
</dbReference>
<dbReference type="Gene3D" id="1.20.1250.20">
    <property type="entry name" value="MFS general substrate transporter like domains"/>
    <property type="match status" value="2"/>
</dbReference>
<feature type="transmembrane region" description="Helical" evidence="7">
    <location>
        <begin position="149"/>
        <end position="171"/>
    </location>
</feature>
<evidence type="ECO:0000313" key="9">
    <source>
        <dbReference type="EMBL" id="RDK11933.1"/>
    </source>
</evidence>
<dbReference type="GO" id="GO:0005886">
    <property type="term" value="C:plasma membrane"/>
    <property type="evidence" value="ECO:0007669"/>
    <property type="project" value="UniProtKB-SubCell"/>
</dbReference>
<keyword evidence="6 7" id="KW-0472">Membrane</keyword>
<keyword evidence="5 7" id="KW-1133">Transmembrane helix</keyword>
<feature type="transmembrane region" description="Helical" evidence="7">
    <location>
        <begin position="395"/>
        <end position="417"/>
    </location>
</feature>
<evidence type="ECO:0000256" key="2">
    <source>
        <dbReference type="ARBA" id="ARBA00022448"/>
    </source>
</evidence>
<dbReference type="FunFam" id="1.20.1250.20:FF:000001">
    <property type="entry name" value="Dicarboxylate MFS transporter"/>
    <property type="match status" value="1"/>
</dbReference>
<dbReference type="PANTHER" id="PTHR43045:SF2">
    <property type="entry name" value="INNER MEMBRANE METABOLITE TRANSPORT PROTEIN YHJE"/>
    <property type="match status" value="1"/>
</dbReference>
<dbReference type="RefSeq" id="WP_115013206.1">
    <property type="nucleotide sequence ID" value="NZ_QKWJ01000002.1"/>
</dbReference>
<keyword evidence="10" id="KW-1185">Reference proteome</keyword>
<accession>A0A370P262</accession>
<proteinExistence type="predicted"/>
<protein>
    <submittedName>
        <fullName evidence="9">MFS transporter</fullName>
    </submittedName>
</protein>
<organism evidence="9 10">
    <name type="scientific">Cupriavidus lacunae</name>
    <dbReference type="NCBI Taxonomy" id="2666307"/>
    <lineage>
        <taxon>Bacteria</taxon>
        <taxon>Pseudomonadati</taxon>
        <taxon>Pseudomonadota</taxon>
        <taxon>Betaproteobacteria</taxon>
        <taxon>Burkholderiales</taxon>
        <taxon>Burkholderiaceae</taxon>
        <taxon>Cupriavidus</taxon>
    </lineage>
</organism>
<dbReference type="InterPro" id="IPR020846">
    <property type="entry name" value="MFS_dom"/>
</dbReference>
<evidence type="ECO:0000313" key="10">
    <source>
        <dbReference type="Proteomes" id="UP000255165"/>
    </source>
</evidence>
<dbReference type="InterPro" id="IPR011701">
    <property type="entry name" value="MFS"/>
</dbReference>
<dbReference type="GO" id="GO:0022857">
    <property type="term" value="F:transmembrane transporter activity"/>
    <property type="evidence" value="ECO:0007669"/>
    <property type="project" value="InterPro"/>
</dbReference>
<feature type="transmembrane region" description="Helical" evidence="7">
    <location>
        <begin position="48"/>
        <end position="72"/>
    </location>
</feature>
<comment type="caution">
    <text evidence="9">The sequence shown here is derived from an EMBL/GenBank/DDBJ whole genome shotgun (WGS) entry which is preliminary data.</text>
</comment>
<feature type="transmembrane region" description="Helical" evidence="7">
    <location>
        <begin position="183"/>
        <end position="202"/>
    </location>
</feature>
<feature type="domain" description="Major facilitator superfamily (MFS) profile" evidence="8">
    <location>
        <begin position="11"/>
        <end position="421"/>
    </location>
</feature>
<evidence type="ECO:0000256" key="6">
    <source>
        <dbReference type="ARBA" id="ARBA00023136"/>
    </source>
</evidence>
<feature type="transmembrane region" description="Helical" evidence="7">
    <location>
        <begin position="328"/>
        <end position="352"/>
    </location>
</feature>
<sequence>MSVETGNARRAAAGAFIGTTIEFYDFYVYATAAALVLGQLFFPGDNVHLSTLAAFGTFAVGFIARPLAGVVFGHLGDRLGRKKMLLVTMGIMGAATTGIGLLPTYAVIGYWAPVGLVALRLLQGISVGGEWGGAVLMASENAPSGRKTFYASFAQLGSPAGLLLTLIVFKLVSLLSEREFLAWGWRVPFLVGSLLMLAGLYIRSGVRESAEFAAVIASRDTAKFPIAEVVRDSWREIVCAALAVTIGTAGFFFTNTFMITYVTQYLGVSRSVILDCLFVVTVIQFVSQPASALLAQKVGETRFLQGAAGLCILAPYPMFWLVCTKNVYLMTAGIALSVVLLSAVYAVIAGYITQVFPARVRYSGISLSYQLCSALASGTAPVIGTLLAERYAGQWTPLAVFFSLLSVLSLLGICGLAKLNKGRRVGDAGEPAAQPSGA</sequence>
<dbReference type="InterPro" id="IPR036259">
    <property type="entry name" value="MFS_trans_sf"/>
</dbReference>
<dbReference type="SUPFAM" id="SSF103473">
    <property type="entry name" value="MFS general substrate transporter"/>
    <property type="match status" value="1"/>
</dbReference>
<dbReference type="AlphaFoldDB" id="A0A370P262"/>
<keyword evidence="4 7" id="KW-0812">Transmembrane</keyword>
<feature type="transmembrane region" description="Helical" evidence="7">
    <location>
        <begin position="237"/>
        <end position="260"/>
    </location>
</feature>
<feature type="transmembrane region" description="Helical" evidence="7">
    <location>
        <begin position="84"/>
        <end position="111"/>
    </location>
</feature>
<dbReference type="PROSITE" id="PS50850">
    <property type="entry name" value="MFS"/>
    <property type="match status" value="1"/>
</dbReference>
<name>A0A370P262_9BURK</name>
<comment type="subcellular location">
    <subcellularLocation>
        <location evidence="1">Cell membrane</location>
        <topology evidence="1">Multi-pass membrane protein</topology>
    </subcellularLocation>
</comment>
<feature type="transmembrane region" description="Helical" evidence="7">
    <location>
        <begin position="302"/>
        <end position="322"/>
    </location>
</feature>
<feature type="transmembrane region" description="Helical" evidence="7">
    <location>
        <begin position="272"/>
        <end position="295"/>
    </location>
</feature>